<name>A0A0E9X060_ANGAN</name>
<protein>
    <submittedName>
        <fullName evidence="1">Uncharacterized protein</fullName>
    </submittedName>
</protein>
<reference evidence="1" key="2">
    <citation type="journal article" date="2015" name="Fish Shellfish Immunol.">
        <title>Early steps in the European eel (Anguilla anguilla)-Vibrio vulnificus interaction in the gills: Role of the RtxA13 toxin.</title>
        <authorList>
            <person name="Callol A."/>
            <person name="Pajuelo D."/>
            <person name="Ebbesson L."/>
            <person name="Teles M."/>
            <person name="MacKenzie S."/>
            <person name="Amaro C."/>
        </authorList>
    </citation>
    <scope>NUCLEOTIDE SEQUENCE</scope>
</reference>
<reference evidence="1" key="1">
    <citation type="submission" date="2014-11" db="EMBL/GenBank/DDBJ databases">
        <authorList>
            <person name="Amaro Gonzalez C."/>
        </authorList>
    </citation>
    <scope>NUCLEOTIDE SEQUENCE</scope>
</reference>
<organism evidence="1">
    <name type="scientific">Anguilla anguilla</name>
    <name type="common">European freshwater eel</name>
    <name type="synonym">Muraena anguilla</name>
    <dbReference type="NCBI Taxonomy" id="7936"/>
    <lineage>
        <taxon>Eukaryota</taxon>
        <taxon>Metazoa</taxon>
        <taxon>Chordata</taxon>
        <taxon>Craniata</taxon>
        <taxon>Vertebrata</taxon>
        <taxon>Euteleostomi</taxon>
        <taxon>Actinopterygii</taxon>
        <taxon>Neopterygii</taxon>
        <taxon>Teleostei</taxon>
        <taxon>Anguilliformes</taxon>
        <taxon>Anguillidae</taxon>
        <taxon>Anguilla</taxon>
    </lineage>
</organism>
<accession>A0A0E9X060</accession>
<dbReference type="EMBL" id="GBXM01013489">
    <property type="protein sequence ID" value="JAH95088.1"/>
    <property type="molecule type" value="Transcribed_RNA"/>
</dbReference>
<evidence type="ECO:0000313" key="1">
    <source>
        <dbReference type="EMBL" id="JAH95088.1"/>
    </source>
</evidence>
<dbReference type="AlphaFoldDB" id="A0A0E9X060"/>
<proteinExistence type="predicted"/>
<sequence length="102" mass="11657">MVAFCIVQSTDGTGELGFNSTLVKYSETNPTIYSVENIHLNSGLHLWFHIRHLALRVKLLLTGKKKKRIMPRQQNLFGGRTCPTHCNFTQNTPTVIWKRSNT</sequence>